<evidence type="ECO:0000313" key="4">
    <source>
        <dbReference type="EMBL" id="PUA81697.1"/>
    </source>
</evidence>
<proteinExistence type="predicted"/>
<reference evidence="4 5" key="1">
    <citation type="submission" date="2018-03" db="EMBL/GenBank/DDBJ databases">
        <authorList>
            <person name="Keele B.F."/>
        </authorList>
    </citation>
    <scope>NUCLEOTIDE SEQUENCE [LARGE SCALE GENOMIC DNA]</scope>
    <source>
        <strain evidence="4 5">IB-3</strain>
    </source>
</reference>
<dbReference type="SUPFAM" id="SSF49879">
    <property type="entry name" value="SMAD/FHA domain"/>
    <property type="match status" value="1"/>
</dbReference>
<feature type="domain" description="FHA" evidence="3">
    <location>
        <begin position="311"/>
        <end position="367"/>
    </location>
</feature>
<evidence type="ECO:0000256" key="1">
    <source>
        <dbReference type="ARBA" id="ARBA00022553"/>
    </source>
</evidence>
<name>A0A2R7YZ88_9ACTN</name>
<dbReference type="CDD" id="cd00060">
    <property type="entry name" value="FHA"/>
    <property type="match status" value="1"/>
</dbReference>
<dbReference type="Gene3D" id="2.60.200.20">
    <property type="match status" value="1"/>
</dbReference>
<dbReference type="Pfam" id="PF00498">
    <property type="entry name" value="FHA"/>
    <property type="match status" value="1"/>
</dbReference>
<dbReference type="InterPro" id="IPR008984">
    <property type="entry name" value="SMAD_FHA_dom_sf"/>
</dbReference>
<sequence>MVVETRYAAGDGVLLGAGDHWVLMTDPGDDDVLDDLWAVLSGARGSDAPVTEQVLAIVEKAFAGDPPGLAIIDLAGGSSTSLSRGAGHVRVSGADRILSLDGGADPDSLPRMRRLAGGVVAASRAVLKPLSHRTSTPPPQVSTAPAPSGRMIDGIPAAILAATGPDGPPPRPRRRMAPEREHDTGSLTDTTEPDPALLERISEGTHTTIQPAEGHPADSADDAVVPSHEEVDDHDGSTVHRPDLASHLRHGTADTVLAISCPSGHLTPADTPVCRVCRAPVAPQEPRRLPRPTLGGLRLPTGEVVPLDRGVVLGRKPAPLEDSTDWPHLVHLPSDHTFVSRMHLHIELDGWNVLARDLDSRGGTMLTMPGRDPERMTAREAYVLEPGARLDLAEVYEVRYEVGPVVPR</sequence>
<dbReference type="PROSITE" id="PS50006">
    <property type="entry name" value="FHA_DOMAIN"/>
    <property type="match status" value="1"/>
</dbReference>
<organism evidence="4 5">
    <name type="scientific">Nocardioides currus</name>
    <dbReference type="NCBI Taxonomy" id="2133958"/>
    <lineage>
        <taxon>Bacteria</taxon>
        <taxon>Bacillati</taxon>
        <taxon>Actinomycetota</taxon>
        <taxon>Actinomycetes</taxon>
        <taxon>Propionibacteriales</taxon>
        <taxon>Nocardioidaceae</taxon>
        <taxon>Nocardioides</taxon>
    </lineage>
</organism>
<evidence type="ECO:0000256" key="2">
    <source>
        <dbReference type="SAM" id="MobiDB-lite"/>
    </source>
</evidence>
<evidence type="ECO:0000259" key="3">
    <source>
        <dbReference type="PROSITE" id="PS50006"/>
    </source>
</evidence>
<keyword evidence="1" id="KW-0597">Phosphoprotein</keyword>
<feature type="compositionally biased region" description="Basic and acidic residues" evidence="2">
    <location>
        <begin position="227"/>
        <end position="242"/>
    </location>
</feature>
<dbReference type="RefSeq" id="WP_108343583.1">
    <property type="nucleotide sequence ID" value="NZ_PYXZ01000002.1"/>
</dbReference>
<feature type="region of interest" description="Disordered" evidence="2">
    <location>
        <begin position="129"/>
        <end position="195"/>
    </location>
</feature>
<accession>A0A2R7YZ88</accession>
<dbReference type="OrthoDB" id="5485098at2"/>
<dbReference type="InterPro" id="IPR000253">
    <property type="entry name" value="FHA_dom"/>
</dbReference>
<keyword evidence="5" id="KW-1185">Reference proteome</keyword>
<comment type="caution">
    <text evidence="4">The sequence shown here is derived from an EMBL/GenBank/DDBJ whole genome shotgun (WGS) entry which is preliminary data.</text>
</comment>
<protein>
    <recommendedName>
        <fullName evidence="3">FHA domain-containing protein</fullName>
    </recommendedName>
</protein>
<dbReference type="Proteomes" id="UP000244867">
    <property type="component" value="Unassembled WGS sequence"/>
</dbReference>
<dbReference type="EMBL" id="PYXZ01000002">
    <property type="protein sequence ID" value="PUA81697.1"/>
    <property type="molecule type" value="Genomic_DNA"/>
</dbReference>
<gene>
    <name evidence="4" type="ORF">C7S10_06390</name>
</gene>
<evidence type="ECO:0000313" key="5">
    <source>
        <dbReference type="Proteomes" id="UP000244867"/>
    </source>
</evidence>
<dbReference type="AlphaFoldDB" id="A0A2R7YZ88"/>
<feature type="region of interest" description="Disordered" evidence="2">
    <location>
        <begin position="208"/>
        <end position="242"/>
    </location>
</feature>